<keyword evidence="11 12" id="KW-0998">Cell outer membrane</keyword>
<dbReference type="PANTHER" id="PTHR32552">
    <property type="entry name" value="FERRICHROME IRON RECEPTOR-RELATED"/>
    <property type="match status" value="1"/>
</dbReference>
<evidence type="ECO:0000256" key="10">
    <source>
        <dbReference type="ARBA" id="ARBA00023136"/>
    </source>
</evidence>
<comment type="similarity">
    <text evidence="12 13">Belongs to the TonB-dependent receptor family.</text>
</comment>
<keyword evidence="3 12" id="KW-1134">Transmembrane beta strand</keyword>
<evidence type="ECO:0000256" key="2">
    <source>
        <dbReference type="ARBA" id="ARBA00022448"/>
    </source>
</evidence>
<evidence type="ECO:0000256" key="1">
    <source>
        <dbReference type="ARBA" id="ARBA00004571"/>
    </source>
</evidence>
<evidence type="ECO:0000259" key="14">
    <source>
        <dbReference type="Pfam" id="PF00593"/>
    </source>
</evidence>
<evidence type="ECO:0000256" key="8">
    <source>
        <dbReference type="ARBA" id="ARBA00023065"/>
    </source>
</evidence>
<sequence length="784" mass="88397">MLLPFLALAQFSVTGKISAKLTKQPLAGASISLSNIGRTQTGPDGSFHFENIKEGRYQLQVSYLGYKTNTQTIELTRNTELDLSLEPASLITDEVIVSATRAGKNSATTYTNLDKATIEKYNQGQDLPYILNQTPSVVVSSDAGAGVGYTGIRIRGSDPTRTNVTVNGIPFNDAESQGSFFVDVPDFASSIDNIQVQRGVGTSTNGAGAFGASINIQTNTRHDSAYAELNNTYGSYDTWKNTVNVGTGLINGKFTVDGRLSRIKSEGYIDRASSDLKSYFLSGAWYGKNDLLRANVFSGYEKTYQAWNGVPETLLQTDRTYNGFTYNDQTDNYWQDHYQLLYSHTFSTKFFANAAIHYTYGRGYYEEYKDDQNFADYGLLPAVVNGETIDATNLIRRRWLDNDFYGATYSFNYNPSKNLNFTLGGAWNEYDGKHYGQVIWSQYPSPTNEGNENSNADHYYDGHGYKKDFNTYLKASYTFGAATIFGDLQYRNLNYIINGLDKNRNPLDQRHNLNFFNPKVGFSYQLNDANNVYASYAVAHKEPNRDDYINNNTAETNPKPEKLQDIEVGYRHNQSNFNAGVNAYGMFYKDQLILTGRINDVGESIRQNVPSSYRIGLEADLRWKPFRNFTWAATASLSKNKIKTFTEFIPNYDDGSQTENIYKDPDIAYSPNFIASSELTYQLLKHADLSFISKYVGDQYLDNTENEARKLQSFFVNDCRLRYNLGVKGIKNIGLSLLVNNVFGELYESNGYSFSYIYAGAQATENYYFPQATRNFLLSLNLKF</sequence>
<dbReference type="PROSITE" id="PS52016">
    <property type="entry name" value="TONB_DEPENDENT_REC_3"/>
    <property type="match status" value="1"/>
</dbReference>
<keyword evidence="6" id="KW-0732">Signal</keyword>
<keyword evidence="8" id="KW-0406">Ion transport</keyword>
<dbReference type="Pfam" id="PF00593">
    <property type="entry name" value="TonB_dep_Rec_b-barrel"/>
    <property type="match status" value="1"/>
</dbReference>
<proteinExistence type="inferred from homology"/>
<name>A0A7K1Y682_9SPHI</name>
<dbReference type="InterPro" id="IPR039426">
    <property type="entry name" value="TonB-dep_rcpt-like"/>
</dbReference>
<dbReference type="PANTHER" id="PTHR32552:SF68">
    <property type="entry name" value="FERRICHROME OUTER MEMBRANE TRANSPORTER_PHAGE RECEPTOR"/>
    <property type="match status" value="1"/>
</dbReference>
<evidence type="ECO:0000313" key="16">
    <source>
        <dbReference type="EMBL" id="MXV49619.1"/>
    </source>
</evidence>
<evidence type="ECO:0000256" key="11">
    <source>
        <dbReference type="ARBA" id="ARBA00023237"/>
    </source>
</evidence>
<dbReference type="EMBL" id="WVHT01000001">
    <property type="protein sequence ID" value="MXV49619.1"/>
    <property type="molecule type" value="Genomic_DNA"/>
</dbReference>
<dbReference type="Gene3D" id="2.40.170.20">
    <property type="entry name" value="TonB-dependent receptor, beta-barrel domain"/>
    <property type="match status" value="1"/>
</dbReference>
<keyword evidence="16" id="KW-0675">Receptor</keyword>
<dbReference type="Pfam" id="PF07715">
    <property type="entry name" value="Plug"/>
    <property type="match status" value="1"/>
</dbReference>
<evidence type="ECO:0000256" key="12">
    <source>
        <dbReference type="PROSITE-ProRule" id="PRU01360"/>
    </source>
</evidence>
<dbReference type="Pfam" id="PF13715">
    <property type="entry name" value="CarbopepD_reg_2"/>
    <property type="match status" value="1"/>
</dbReference>
<feature type="domain" description="TonB-dependent receptor-like beta-barrel" evidence="14">
    <location>
        <begin position="285"/>
        <end position="742"/>
    </location>
</feature>
<protein>
    <submittedName>
        <fullName evidence="16">TonB-dependent receptor</fullName>
    </submittedName>
</protein>
<keyword evidence="10 12" id="KW-0472">Membrane</keyword>
<dbReference type="SUPFAM" id="SSF56935">
    <property type="entry name" value="Porins"/>
    <property type="match status" value="1"/>
</dbReference>
<evidence type="ECO:0000256" key="6">
    <source>
        <dbReference type="ARBA" id="ARBA00022729"/>
    </source>
</evidence>
<dbReference type="SUPFAM" id="SSF49464">
    <property type="entry name" value="Carboxypeptidase regulatory domain-like"/>
    <property type="match status" value="1"/>
</dbReference>
<feature type="domain" description="TonB-dependent receptor plug" evidence="15">
    <location>
        <begin position="105"/>
        <end position="212"/>
    </location>
</feature>
<reference evidence="16 17" key="1">
    <citation type="submission" date="2019-11" db="EMBL/GenBank/DDBJ databases">
        <title>Pedobacter sp. HMF7647 Genome sequencing and assembly.</title>
        <authorList>
            <person name="Kang H."/>
            <person name="Kim H."/>
            <person name="Joh K."/>
        </authorList>
    </citation>
    <scope>NUCLEOTIDE SEQUENCE [LARGE SCALE GENOMIC DNA]</scope>
    <source>
        <strain evidence="16 17">HMF7647</strain>
    </source>
</reference>
<dbReference type="InterPro" id="IPR000531">
    <property type="entry name" value="Beta-barrel_TonB"/>
</dbReference>
<dbReference type="Gene3D" id="2.170.130.10">
    <property type="entry name" value="TonB-dependent receptor, plug domain"/>
    <property type="match status" value="1"/>
</dbReference>
<evidence type="ECO:0000259" key="15">
    <source>
        <dbReference type="Pfam" id="PF07715"/>
    </source>
</evidence>
<evidence type="ECO:0000256" key="9">
    <source>
        <dbReference type="ARBA" id="ARBA00023077"/>
    </source>
</evidence>
<keyword evidence="5 12" id="KW-0812">Transmembrane</keyword>
<accession>A0A7K1Y682</accession>
<dbReference type="InterPro" id="IPR012910">
    <property type="entry name" value="Plug_dom"/>
</dbReference>
<dbReference type="GO" id="GO:0009279">
    <property type="term" value="C:cell outer membrane"/>
    <property type="evidence" value="ECO:0007669"/>
    <property type="project" value="UniProtKB-SubCell"/>
</dbReference>
<dbReference type="Proteomes" id="UP000466586">
    <property type="component" value="Unassembled WGS sequence"/>
</dbReference>
<dbReference type="GO" id="GO:0015344">
    <property type="term" value="F:siderophore uptake transmembrane transporter activity"/>
    <property type="evidence" value="ECO:0007669"/>
    <property type="project" value="TreeGrafter"/>
</dbReference>
<dbReference type="InterPro" id="IPR037066">
    <property type="entry name" value="Plug_dom_sf"/>
</dbReference>
<keyword evidence="17" id="KW-1185">Reference proteome</keyword>
<evidence type="ECO:0000256" key="5">
    <source>
        <dbReference type="ARBA" id="ARBA00022692"/>
    </source>
</evidence>
<dbReference type="InterPro" id="IPR036942">
    <property type="entry name" value="Beta-barrel_TonB_sf"/>
</dbReference>
<evidence type="ECO:0000256" key="4">
    <source>
        <dbReference type="ARBA" id="ARBA00022496"/>
    </source>
</evidence>
<keyword evidence="2 12" id="KW-0813">Transport</keyword>
<evidence type="ECO:0000256" key="13">
    <source>
        <dbReference type="RuleBase" id="RU003357"/>
    </source>
</evidence>
<dbReference type="InterPro" id="IPR008969">
    <property type="entry name" value="CarboxyPept-like_regulatory"/>
</dbReference>
<gene>
    <name evidence="16" type="ORF">GS399_01440</name>
</gene>
<keyword evidence="9 13" id="KW-0798">TonB box</keyword>
<evidence type="ECO:0000256" key="3">
    <source>
        <dbReference type="ARBA" id="ARBA00022452"/>
    </source>
</evidence>
<dbReference type="Gene3D" id="2.60.40.1120">
    <property type="entry name" value="Carboxypeptidase-like, regulatory domain"/>
    <property type="match status" value="1"/>
</dbReference>
<keyword evidence="4" id="KW-0410">Iron transport</keyword>
<keyword evidence="7" id="KW-0408">Iron</keyword>
<comment type="subcellular location">
    <subcellularLocation>
        <location evidence="1 12">Cell outer membrane</location>
        <topology evidence="1 12">Multi-pass membrane protein</topology>
    </subcellularLocation>
</comment>
<evidence type="ECO:0000256" key="7">
    <source>
        <dbReference type="ARBA" id="ARBA00023004"/>
    </source>
</evidence>
<dbReference type="AlphaFoldDB" id="A0A7K1Y682"/>
<evidence type="ECO:0000313" key="17">
    <source>
        <dbReference type="Proteomes" id="UP000466586"/>
    </source>
</evidence>
<comment type="caution">
    <text evidence="16">The sequence shown here is derived from an EMBL/GenBank/DDBJ whole genome shotgun (WGS) entry which is preliminary data.</text>
</comment>
<organism evidence="16 17">
    <name type="scientific">Hufsiella arboris</name>
    <dbReference type="NCBI Taxonomy" id="2695275"/>
    <lineage>
        <taxon>Bacteria</taxon>
        <taxon>Pseudomonadati</taxon>
        <taxon>Bacteroidota</taxon>
        <taxon>Sphingobacteriia</taxon>
        <taxon>Sphingobacteriales</taxon>
        <taxon>Sphingobacteriaceae</taxon>
        <taxon>Hufsiella</taxon>
    </lineage>
</organism>